<name>A0A2I0L071_PUNGR</name>
<organism evidence="4 5">
    <name type="scientific">Punica granatum</name>
    <name type="common">Pomegranate</name>
    <dbReference type="NCBI Taxonomy" id="22663"/>
    <lineage>
        <taxon>Eukaryota</taxon>
        <taxon>Viridiplantae</taxon>
        <taxon>Streptophyta</taxon>
        <taxon>Embryophyta</taxon>
        <taxon>Tracheophyta</taxon>
        <taxon>Spermatophyta</taxon>
        <taxon>Magnoliopsida</taxon>
        <taxon>eudicotyledons</taxon>
        <taxon>Gunneridae</taxon>
        <taxon>Pentapetalae</taxon>
        <taxon>rosids</taxon>
        <taxon>malvids</taxon>
        <taxon>Myrtales</taxon>
        <taxon>Lythraceae</taxon>
        <taxon>Punica</taxon>
    </lineage>
</organism>
<evidence type="ECO:0000313" key="5">
    <source>
        <dbReference type="Proteomes" id="UP000233551"/>
    </source>
</evidence>
<evidence type="ECO:0000256" key="1">
    <source>
        <dbReference type="ARBA" id="ARBA00008690"/>
    </source>
</evidence>
<dbReference type="Pfam" id="PF11250">
    <property type="entry name" value="FAF"/>
    <property type="match status" value="1"/>
</dbReference>
<gene>
    <name evidence="4" type="ORF">CRG98_005580</name>
</gene>
<feature type="domain" description="FAF" evidence="3">
    <location>
        <begin position="140"/>
        <end position="193"/>
    </location>
</feature>
<proteinExistence type="inferred from homology"/>
<dbReference type="Proteomes" id="UP000233551">
    <property type="component" value="Unassembled WGS sequence"/>
</dbReference>
<evidence type="ECO:0000256" key="2">
    <source>
        <dbReference type="SAM" id="MobiDB-lite"/>
    </source>
</evidence>
<evidence type="ECO:0000313" key="4">
    <source>
        <dbReference type="EMBL" id="PKI74102.1"/>
    </source>
</evidence>
<feature type="compositionally biased region" description="Acidic residues" evidence="2">
    <location>
        <begin position="198"/>
        <end position="217"/>
    </location>
</feature>
<protein>
    <recommendedName>
        <fullName evidence="3">FAF domain-containing protein</fullName>
    </recommendedName>
</protein>
<dbReference type="PANTHER" id="PTHR33155">
    <property type="entry name" value="FANTASTIC FOUR-LIKE PROTEIN (DUF3049)"/>
    <property type="match status" value="1"/>
</dbReference>
<dbReference type="InterPro" id="IPR021410">
    <property type="entry name" value="FAF"/>
</dbReference>
<feature type="region of interest" description="Disordered" evidence="2">
    <location>
        <begin position="198"/>
        <end position="226"/>
    </location>
</feature>
<keyword evidence="5" id="KW-1185">Reference proteome</keyword>
<reference evidence="4 5" key="1">
    <citation type="submission" date="2017-11" db="EMBL/GenBank/DDBJ databases">
        <title>De-novo sequencing of pomegranate (Punica granatum L.) genome.</title>
        <authorList>
            <person name="Akparov Z."/>
            <person name="Amiraslanov A."/>
            <person name="Hajiyeva S."/>
            <person name="Abbasov M."/>
            <person name="Kaur K."/>
            <person name="Hamwieh A."/>
            <person name="Solovyev V."/>
            <person name="Salamov A."/>
            <person name="Braich B."/>
            <person name="Kosarev P."/>
            <person name="Mahmoud A."/>
            <person name="Hajiyev E."/>
            <person name="Babayeva S."/>
            <person name="Izzatullayeva V."/>
            <person name="Mammadov A."/>
            <person name="Mammadov A."/>
            <person name="Sharifova S."/>
            <person name="Ojaghi J."/>
            <person name="Eynullazada K."/>
            <person name="Bayramov B."/>
            <person name="Abdulazimova A."/>
            <person name="Shahmuradov I."/>
        </authorList>
    </citation>
    <scope>NUCLEOTIDE SEQUENCE [LARGE SCALE GENOMIC DNA]</scope>
    <source>
        <strain evidence="5">cv. AG2017</strain>
        <tissue evidence="4">Leaf</tissue>
    </source>
</reference>
<dbReference type="EMBL" id="PGOL01000241">
    <property type="protein sequence ID" value="PKI74102.1"/>
    <property type="molecule type" value="Genomic_DNA"/>
</dbReference>
<dbReference type="InterPro" id="IPR046431">
    <property type="entry name" value="FAF_dom"/>
</dbReference>
<dbReference type="STRING" id="22663.A0A2I0L071"/>
<accession>A0A2I0L071</accession>
<evidence type="ECO:0000259" key="3">
    <source>
        <dbReference type="Pfam" id="PF11250"/>
    </source>
</evidence>
<dbReference type="PANTHER" id="PTHR33155:SF27">
    <property type="entry name" value="FANTASTIC FOUR-LIKE PROTEIN (DUF3049)"/>
    <property type="match status" value="1"/>
</dbReference>
<sequence length="341" mass="38520">MITSLCKKGLHSFLGFTNLVDSPPPPVLHPSLPAASKGHALASGIGLTTATGEFPRGPNVVESTALCSPPPLAKEDPSLSSFVDEVGGGVVVDGLMSCTESLGFESSDDIWADEWYPAWPAKPVERTTRLREASERREKKFPPPISSLNHKGQRSFFFRPVRTEGRLELAEVRIDCPEILRASREDGRLRLDLIVEEDMETEEQEKEQEETIEEEVEGEKQEEVQEDQDRVVELFQEGIRIGRCHDVVNHHSRCHHHHHHNHSLGGGWSQWLSSAHKVRNWGSRKSHVPPPCQRRKACRCVIWAAEHKYLQNFYQSDDDGNEYSGPDPISWEWLCSITANR</sequence>
<dbReference type="AlphaFoldDB" id="A0A2I0L071"/>
<comment type="caution">
    <text evidence="4">The sequence shown here is derived from an EMBL/GenBank/DDBJ whole genome shotgun (WGS) entry which is preliminary data.</text>
</comment>
<comment type="similarity">
    <text evidence="1">Belongs to the fantastic four family.</text>
</comment>